<keyword evidence="5 6" id="KW-0472">Membrane</keyword>
<accession>A0ABV3G2I2</accession>
<evidence type="ECO:0000256" key="4">
    <source>
        <dbReference type="ARBA" id="ARBA00022989"/>
    </source>
</evidence>
<dbReference type="Proteomes" id="UP001551695">
    <property type="component" value="Unassembled WGS sequence"/>
</dbReference>
<dbReference type="RefSeq" id="WP_109525049.1">
    <property type="nucleotide sequence ID" value="NZ_JBFAKC010000017.1"/>
</dbReference>
<dbReference type="InterPro" id="IPR018076">
    <property type="entry name" value="T2SS_GspF_dom"/>
</dbReference>
<evidence type="ECO:0000259" key="7">
    <source>
        <dbReference type="Pfam" id="PF00482"/>
    </source>
</evidence>
<feature type="transmembrane region" description="Helical" evidence="6">
    <location>
        <begin position="176"/>
        <end position="197"/>
    </location>
</feature>
<reference evidence="8 9" key="1">
    <citation type="submission" date="2024-06" db="EMBL/GenBank/DDBJ databases">
        <title>The Natural Products Discovery Center: Release of the First 8490 Sequenced Strains for Exploring Actinobacteria Biosynthetic Diversity.</title>
        <authorList>
            <person name="Kalkreuter E."/>
            <person name="Kautsar S.A."/>
            <person name="Yang D."/>
            <person name="Bader C.D."/>
            <person name="Teijaro C.N."/>
            <person name="Fluegel L."/>
            <person name="Davis C.M."/>
            <person name="Simpson J.R."/>
            <person name="Lauterbach L."/>
            <person name="Steele A.D."/>
            <person name="Gui C."/>
            <person name="Meng S."/>
            <person name="Li G."/>
            <person name="Viehrig K."/>
            <person name="Ye F."/>
            <person name="Su P."/>
            <person name="Kiefer A.F."/>
            <person name="Nichols A."/>
            <person name="Cepeda A.J."/>
            <person name="Yan W."/>
            <person name="Fan B."/>
            <person name="Jiang Y."/>
            <person name="Adhikari A."/>
            <person name="Zheng C.-J."/>
            <person name="Schuster L."/>
            <person name="Cowan T.M."/>
            <person name="Smanski M.J."/>
            <person name="Chevrette M.G."/>
            <person name="De Carvalho L.P.S."/>
            <person name="Shen B."/>
        </authorList>
    </citation>
    <scope>NUCLEOTIDE SEQUENCE [LARGE SCALE GENOMIC DNA]</scope>
    <source>
        <strain evidence="8 9">NPDC050403</strain>
    </source>
</reference>
<dbReference type="Pfam" id="PF00482">
    <property type="entry name" value="T2SSF"/>
    <property type="match status" value="1"/>
</dbReference>
<evidence type="ECO:0000313" key="9">
    <source>
        <dbReference type="Proteomes" id="UP001551695"/>
    </source>
</evidence>
<dbReference type="PANTHER" id="PTHR35007:SF3">
    <property type="entry name" value="POSSIBLE CONSERVED ALANINE RICH MEMBRANE PROTEIN"/>
    <property type="match status" value="1"/>
</dbReference>
<evidence type="ECO:0000256" key="1">
    <source>
        <dbReference type="ARBA" id="ARBA00004651"/>
    </source>
</evidence>
<keyword evidence="4 6" id="KW-1133">Transmembrane helix</keyword>
<gene>
    <name evidence="8" type="ORF">AB0I48_30460</name>
</gene>
<name>A0ABV3G2I2_9NOCA</name>
<evidence type="ECO:0000256" key="3">
    <source>
        <dbReference type="ARBA" id="ARBA00022692"/>
    </source>
</evidence>
<dbReference type="EMBL" id="JBFAKC010000017">
    <property type="protein sequence ID" value="MEV0711889.1"/>
    <property type="molecule type" value="Genomic_DNA"/>
</dbReference>
<keyword evidence="3 6" id="KW-0812">Transmembrane</keyword>
<comment type="caution">
    <text evidence="8">The sequence shown here is derived from an EMBL/GenBank/DDBJ whole genome shotgun (WGS) entry which is preliminary data.</text>
</comment>
<sequence>MLATAVLLLAVAVLVLPGRVAVGRRLRAANPHGAENSARGRVRVETTDPLAVSSVFDLLAACLRAGMPMAGAAAAVAPGAPEVLREALVRSSGLLELGADATTAWERAVRDASGRPGAEEVEALARMARRSARSGSSLATAIGELAEQRRGAAADVAAARAERAGVLIAGPLGLCFLPAFLCLGIIPVVIGLAAHVLGDGLL</sequence>
<comment type="subcellular location">
    <subcellularLocation>
        <location evidence="1">Cell membrane</location>
        <topology evidence="1">Multi-pass membrane protein</topology>
    </subcellularLocation>
</comment>
<evidence type="ECO:0000256" key="2">
    <source>
        <dbReference type="ARBA" id="ARBA00022475"/>
    </source>
</evidence>
<protein>
    <submittedName>
        <fullName evidence="8">Type II secretion system F family protein</fullName>
    </submittedName>
</protein>
<organism evidence="8 9">
    <name type="scientific">Nocardia aurea</name>
    <dbReference type="NCBI Taxonomy" id="2144174"/>
    <lineage>
        <taxon>Bacteria</taxon>
        <taxon>Bacillati</taxon>
        <taxon>Actinomycetota</taxon>
        <taxon>Actinomycetes</taxon>
        <taxon>Mycobacteriales</taxon>
        <taxon>Nocardiaceae</taxon>
        <taxon>Nocardia</taxon>
    </lineage>
</organism>
<feature type="domain" description="Type II secretion system protein GspF" evidence="7">
    <location>
        <begin position="57"/>
        <end position="183"/>
    </location>
</feature>
<proteinExistence type="predicted"/>
<evidence type="ECO:0000256" key="5">
    <source>
        <dbReference type="ARBA" id="ARBA00023136"/>
    </source>
</evidence>
<keyword evidence="9" id="KW-1185">Reference proteome</keyword>
<dbReference type="PANTHER" id="PTHR35007">
    <property type="entry name" value="INTEGRAL MEMBRANE PROTEIN-RELATED"/>
    <property type="match status" value="1"/>
</dbReference>
<keyword evidence="2" id="KW-1003">Cell membrane</keyword>
<evidence type="ECO:0000256" key="6">
    <source>
        <dbReference type="SAM" id="Phobius"/>
    </source>
</evidence>
<evidence type="ECO:0000313" key="8">
    <source>
        <dbReference type="EMBL" id="MEV0711889.1"/>
    </source>
</evidence>